<dbReference type="EMBL" id="CABVHQ010000015">
    <property type="protein sequence ID" value="VVN91917.1"/>
    <property type="molecule type" value="Genomic_DNA"/>
</dbReference>
<organism evidence="2 3">
    <name type="scientific">Pseudomonas fluorescens</name>
    <dbReference type="NCBI Taxonomy" id="294"/>
    <lineage>
        <taxon>Bacteria</taxon>
        <taxon>Pseudomonadati</taxon>
        <taxon>Pseudomonadota</taxon>
        <taxon>Gammaproteobacteria</taxon>
        <taxon>Pseudomonadales</taxon>
        <taxon>Pseudomonadaceae</taxon>
        <taxon>Pseudomonas</taxon>
    </lineage>
</organism>
<dbReference type="InterPro" id="IPR002611">
    <property type="entry name" value="IstB_ATP-bd"/>
</dbReference>
<dbReference type="Proteomes" id="UP000337909">
    <property type="component" value="Unassembled WGS sequence"/>
</dbReference>
<dbReference type="SUPFAM" id="SSF52540">
    <property type="entry name" value="P-loop containing nucleoside triphosphate hydrolases"/>
    <property type="match status" value="1"/>
</dbReference>
<dbReference type="InterPro" id="IPR027417">
    <property type="entry name" value="P-loop_NTPase"/>
</dbReference>
<accession>A0A5E7BQM0</accession>
<evidence type="ECO:0000313" key="3">
    <source>
        <dbReference type="Proteomes" id="UP000337909"/>
    </source>
</evidence>
<name>A0A5E7BQM0_PSEFL</name>
<gene>
    <name evidence="2" type="ORF">PS691_01935</name>
</gene>
<dbReference type="Pfam" id="PF01695">
    <property type="entry name" value="IstB_IS21"/>
    <property type="match status" value="1"/>
</dbReference>
<dbReference type="AlphaFoldDB" id="A0A5E7BQM0"/>
<dbReference type="Gene3D" id="3.40.50.300">
    <property type="entry name" value="P-loop containing nucleotide triphosphate hydrolases"/>
    <property type="match status" value="1"/>
</dbReference>
<evidence type="ECO:0000313" key="2">
    <source>
        <dbReference type="EMBL" id="VVN91917.1"/>
    </source>
</evidence>
<dbReference type="GO" id="GO:0005524">
    <property type="term" value="F:ATP binding"/>
    <property type="evidence" value="ECO:0007669"/>
    <property type="project" value="InterPro"/>
</dbReference>
<feature type="domain" description="IstB-like ATP-binding" evidence="1">
    <location>
        <begin position="1"/>
        <end position="81"/>
    </location>
</feature>
<evidence type="ECO:0000259" key="1">
    <source>
        <dbReference type="Pfam" id="PF01695"/>
    </source>
</evidence>
<proteinExistence type="predicted"/>
<protein>
    <recommendedName>
        <fullName evidence="1">IstB-like ATP-binding domain-containing protein</fullName>
    </recommendedName>
</protein>
<reference evidence="2 3" key="1">
    <citation type="submission" date="2019-09" db="EMBL/GenBank/DDBJ databases">
        <authorList>
            <person name="Chandra G."/>
            <person name="Truman W A."/>
        </authorList>
    </citation>
    <scope>NUCLEOTIDE SEQUENCE [LARGE SCALE GENOMIC DNA]</scope>
    <source>
        <strain evidence="2">PS691</strain>
    </source>
</reference>
<sequence>MILDELGYLPFSQSGGALLFHLLSKLYEHTSVVITTNLSFSEWSSVFGDAKMTTALLDRLTHHCHIVETGNESYRLQHSTLAAQPRSNHVNESARTKMVSRTMNRFDLHHKHPAACLYAVGLDDRSTGTLLLSLSTIAGAKNQQSALGQFSIGRVGQFSISANRRYPGVQNILQKWMVTCLVGVFIV</sequence>